<gene>
    <name evidence="2" type="ORF">EJK17_08150</name>
</gene>
<dbReference type="Proteomes" id="UP000288291">
    <property type="component" value="Unassembled WGS sequence"/>
</dbReference>
<feature type="transmembrane region" description="Helical" evidence="1">
    <location>
        <begin position="206"/>
        <end position="224"/>
    </location>
</feature>
<evidence type="ECO:0000313" key="3">
    <source>
        <dbReference type="Proteomes" id="UP000288291"/>
    </source>
</evidence>
<accession>A0A437STR4</accession>
<comment type="caution">
    <text evidence="2">The sequence shown here is derived from an EMBL/GenBank/DDBJ whole genome shotgun (WGS) entry which is preliminary data.</text>
</comment>
<evidence type="ECO:0000313" key="2">
    <source>
        <dbReference type="EMBL" id="RVU70336.1"/>
    </source>
</evidence>
<keyword evidence="1" id="KW-0812">Transmembrane</keyword>
<keyword evidence="1" id="KW-0472">Membrane</keyword>
<feature type="transmembrane region" description="Helical" evidence="1">
    <location>
        <begin position="81"/>
        <end position="101"/>
    </location>
</feature>
<dbReference type="RefSeq" id="WP_103662084.1">
    <property type="nucleotide sequence ID" value="NZ_ML136890.1"/>
</dbReference>
<feature type="transmembrane region" description="Helical" evidence="1">
    <location>
        <begin position="230"/>
        <end position="255"/>
    </location>
</feature>
<keyword evidence="1" id="KW-1133">Transmembrane helix</keyword>
<feature type="transmembrane region" description="Helical" evidence="1">
    <location>
        <begin position="179"/>
        <end position="199"/>
    </location>
</feature>
<reference evidence="2 3" key="1">
    <citation type="submission" date="2018-12" db="EMBL/GenBank/DDBJ databases">
        <authorList>
            <person name="Meng J."/>
        </authorList>
    </citation>
    <scope>NUCLEOTIDE SEQUENCE [LARGE SCALE GENOMIC DNA]</scope>
    <source>
        <strain evidence="2 3">HT111-2</strain>
    </source>
</reference>
<dbReference type="AlphaFoldDB" id="A0A437STR4"/>
<keyword evidence="3" id="KW-1185">Reference proteome</keyword>
<feature type="transmembrane region" description="Helical" evidence="1">
    <location>
        <begin position="107"/>
        <end position="126"/>
    </location>
</feature>
<evidence type="ECO:0000256" key="1">
    <source>
        <dbReference type="SAM" id="Phobius"/>
    </source>
</evidence>
<organism evidence="2 3">
    <name type="scientific">Lactobacillus xujianguonis</name>
    <dbReference type="NCBI Taxonomy" id="2495899"/>
    <lineage>
        <taxon>Bacteria</taxon>
        <taxon>Bacillati</taxon>
        <taxon>Bacillota</taxon>
        <taxon>Bacilli</taxon>
        <taxon>Lactobacillales</taxon>
        <taxon>Lactobacillaceae</taxon>
        <taxon>Lactobacillus</taxon>
    </lineage>
</organism>
<name>A0A437STR4_9LACO</name>
<protein>
    <submittedName>
        <fullName evidence="2">Uncharacterized protein</fullName>
    </submittedName>
</protein>
<proteinExistence type="predicted"/>
<feature type="transmembrane region" description="Helical" evidence="1">
    <location>
        <begin position="48"/>
        <end position="69"/>
    </location>
</feature>
<dbReference type="EMBL" id="RXIA01000022">
    <property type="protein sequence ID" value="RVU70336.1"/>
    <property type="molecule type" value="Genomic_DNA"/>
</dbReference>
<feature type="transmembrane region" description="Helical" evidence="1">
    <location>
        <begin position="138"/>
        <end position="159"/>
    </location>
</feature>
<sequence>MKMNGKQTKIFKWVLAILSLLASGDLFFVMGTEIYRNQLIGVKVHLSFYLPIIFFALLFIVIAGLYFIIEKRSIRIVQNSLLIITLGFTFASIFTSWPAFLSMDQEWLTMINELLLSITVIAGLVFTNMPSLTDNKHILLFCLKFVNVLLALFAGVYIFVALSVGGSMFLQLPIWQQNLAIVGLIVLMMLNLVYAIVIWLKHYHGWWTWICAVLIAIEINWPFFHGNSMIPVLSLWMGILQAIVILIAIFGMNYLNEKLN</sequence>